<name>A0A077PIJ6_XENBV</name>
<dbReference type="Proteomes" id="UP000028500">
    <property type="component" value="Unassembled WGS sequence"/>
</dbReference>
<reference evidence="1" key="1">
    <citation type="submission" date="2013-07" db="EMBL/GenBank/DDBJ databases">
        <title>Sub-species coevolution in mutualistic symbiosis.</title>
        <authorList>
            <person name="Murfin K."/>
            <person name="Klassen J."/>
            <person name="Lee M."/>
            <person name="Forst S."/>
            <person name="Stock P."/>
            <person name="Goodrich-Blair H."/>
        </authorList>
    </citation>
    <scope>NUCLEOTIDE SEQUENCE [LARGE SCALE GENOMIC DNA]</scope>
    <source>
        <strain evidence="1">Kraussei Quebec</strain>
    </source>
</reference>
<evidence type="ECO:0000313" key="2">
    <source>
        <dbReference type="Proteomes" id="UP000028500"/>
    </source>
</evidence>
<organism evidence="1 2">
    <name type="scientific">Xenorhabdus bovienii str. kraussei Quebec</name>
    <dbReference type="NCBI Taxonomy" id="1398203"/>
    <lineage>
        <taxon>Bacteria</taxon>
        <taxon>Pseudomonadati</taxon>
        <taxon>Pseudomonadota</taxon>
        <taxon>Gammaproteobacteria</taxon>
        <taxon>Enterobacterales</taxon>
        <taxon>Morganellaceae</taxon>
        <taxon>Xenorhabdus</taxon>
    </lineage>
</organism>
<dbReference type="HOGENOM" id="CLU_144053_0_0_6"/>
<dbReference type="AlphaFoldDB" id="A0A077PIJ6"/>
<dbReference type="OrthoDB" id="6504765at2"/>
<comment type="caution">
    <text evidence="1">The sequence shown here is derived from an EMBL/GenBank/DDBJ whole genome shotgun (WGS) entry which is preliminary data.</text>
</comment>
<gene>
    <name evidence="1" type="ORF">XBKQ1_2810004</name>
</gene>
<dbReference type="EMBL" id="CBSY010000203">
    <property type="protein sequence ID" value="CDH20858.1"/>
    <property type="molecule type" value="Genomic_DNA"/>
</dbReference>
<evidence type="ECO:0000313" key="1">
    <source>
        <dbReference type="EMBL" id="CDH20858.1"/>
    </source>
</evidence>
<sequence>MSGIGRNMDYSTLSDFEINKRVAQYIDITPDNIFDNEEVIFKPVGNDEFEKFDPCNKPEHAMPIILENNINLIHGENELFELFEHYSAYTINDSGEFIASDSLKSKKSIYRLGMEVYLRIKDNRSLTHD</sequence>
<proteinExistence type="predicted"/>
<accession>A0A077PIJ6</accession>
<keyword evidence="2" id="KW-1185">Reference proteome</keyword>
<protein>
    <submittedName>
        <fullName evidence="1">Uncharacterized protein</fullName>
    </submittedName>
</protein>